<feature type="transmembrane region" description="Helical" evidence="7">
    <location>
        <begin position="6"/>
        <end position="26"/>
    </location>
</feature>
<protein>
    <submittedName>
        <fullName evidence="9">FAD/NAD(P)-binding domain-containing protein</fullName>
    </submittedName>
</protein>
<dbReference type="EMBL" id="KV875105">
    <property type="protein sequence ID" value="OIW23937.1"/>
    <property type="molecule type" value="Genomic_DNA"/>
</dbReference>
<evidence type="ECO:0000256" key="1">
    <source>
        <dbReference type="ARBA" id="ARBA00001974"/>
    </source>
</evidence>
<evidence type="ECO:0000256" key="5">
    <source>
        <dbReference type="ARBA" id="ARBA00023002"/>
    </source>
</evidence>
<dbReference type="InParanoid" id="A0A1J7IS63"/>
<keyword evidence="3" id="KW-0285">Flavoprotein</keyword>
<dbReference type="OrthoDB" id="5428495at2759"/>
<dbReference type="PANTHER" id="PTHR13789">
    <property type="entry name" value="MONOOXYGENASE"/>
    <property type="match status" value="1"/>
</dbReference>
<keyword evidence="7" id="KW-0812">Transmembrane</keyword>
<organism evidence="9 10">
    <name type="scientific">Coniochaeta ligniaria NRRL 30616</name>
    <dbReference type="NCBI Taxonomy" id="1408157"/>
    <lineage>
        <taxon>Eukaryota</taxon>
        <taxon>Fungi</taxon>
        <taxon>Dikarya</taxon>
        <taxon>Ascomycota</taxon>
        <taxon>Pezizomycotina</taxon>
        <taxon>Sordariomycetes</taxon>
        <taxon>Sordariomycetidae</taxon>
        <taxon>Coniochaetales</taxon>
        <taxon>Coniochaetaceae</taxon>
        <taxon>Coniochaeta</taxon>
    </lineage>
</organism>
<name>A0A1J7IS63_9PEZI</name>
<dbReference type="PRINTS" id="PR00420">
    <property type="entry name" value="RNGMNOXGNASE"/>
</dbReference>
<dbReference type="InterPro" id="IPR036188">
    <property type="entry name" value="FAD/NAD-bd_sf"/>
</dbReference>
<accession>A0A1J7IS63</accession>
<evidence type="ECO:0000256" key="7">
    <source>
        <dbReference type="SAM" id="Phobius"/>
    </source>
</evidence>
<feature type="domain" description="FAD-binding" evidence="8">
    <location>
        <begin position="8"/>
        <end position="367"/>
    </location>
</feature>
<dbReference type="Gene3D" id="3.50.50.60">
    <property type="entry name" value="FAD/NAD(P)-binding domain"/>
    <property type="match status" value="1"/>
</dbReference>
<keyword evidence="5" id="KW-0560">Oxidoreductase</keyword>
<evidence type="ECO:0000313" key="10">
    <source>
        <dbReference type="Proteomes" id="UP000182658"/>
    </source>
</evidence>
<reference evidence="9 10" key="1">
    <citation type="submission" date="2016-10" db="EMBL/GenBank/DDBJ databases">
        <title>Draft genome sequence of Coniochaeta ligniaria NRRL30616, a lignocellulolytic fungus for bioabatement of inhibitors in plant biomass hydrolysates.</title>
        <authorList>
            <consortium name="DOE Joint Genome Institute"/>
            <person name="Jimenez D.J."/>
            <person name="Hector R.E."/>
            <person name="Riley R."/>
            <person name="Sun H."/>
            <person name="Grigoriev I.V."/>
            <person name="Van Elsas J.D."/>
            <person name="Nichols N.N."/>
        </authorList>
    </citation>
    <scope>NUCLEOTIDE SEQUENCE [LARGE SCALE GENOMIC DNA]</scope>
    <source>
        <strain evidence="9 10">NRRL 30616</strain>
    </source>
</reference>
<evidence type="ECO:0000256" key="3">
    <source>
        <dbReference type="ARBA" id="ARBA00022630"/>
    </source>
</evidence>
<dbReference type="STRING" id="1408157.A0A1J7IS63"/>
<dbReference type="InterPro" id="IPR002938">
    <property type="entry name" value="FAD-bd"/>
</dbReference>
<dbReference type="GO" id="GO:0071949">
    <property type="term" value="F:FAD binding"/>
    <property type="evidence" value="ECO:0007669"/>
    <property type="project" value="InterPro"/>
</dbReference>
<comment type="similarity">
    <text evidence="2">Belongs to the paxM FAD-dependent monooxygenase family.</text>
</comment>
<keyword evidence="10" id="KW-1185">Reference proteome</keyword>
<dbReference type="Pfam" id="PF01494">
    <property type="entry name" value="FAD_binding_3"/>
    <property type="match status" value="1"/>
</dbReference>
<proteinExistence type="inferred from homology"/>
<evidence type="ECO:0000313" key="9">
    <source>
        <dbReference type="EMBL" id="OIW23937.1"/>
    </source>
</evidence>
<evidence type="ECO:0000256" key="2">
    <source>
        <dbReference type="ARBA" id="ARBA00007992"/>
    </source>
</evidence>
<keyword evidence="7" id="KW-1133">Transmembrane helix</keyword>
<keyword evidence="4" id="KW-0274">FAD</keyword>
<dbReference type="PANTHER" id="PTHR13789:SF318">
    <property type="entry name" value="GERANYLGERANYL DIPHOSPHATE REDUCTASE"/>
    <property type="match status" value="1"/>
</dbReference>
<gene>
    <name evidence="9" type="ORF">CONLIGDRAFT_637171</name>
</gene>
<evidence type="ECO:0000259" key="8">
    <source>
        <dbReference type="Pfam" id="PF01494"/>
    </source>
</evidence>
<dbReference type="Proteomes" id="UP000182658">
    <property type="component" value="Unassembled WGS sequence"/>
</dbReference>
<dbReference type="InterPro" id="IPR050493">
    <property type="entry name" value="FAD-dep_Monooxygenase_BioMet"/>
</dbReference>
<dbReference type="SUPFAM" id="SSF54373">
    <property type="entry name" value="FAD-linked reductases, C-terminal domain"/>
    <property type="match status" value="1"/>
</dbReference>
<keyword evidence="6" id="KW-0503">Monooxygenase</keyword>
<sequence>MASPSSFSVIIVGGGIGGLTMALSIAHHVPGLKQITVYEQAPQYGEIGAGIGIGVNAGRILKRLGVYDAASAISGNRNGIHRQLRRWDTGEEIVTVRAMDETEDGVRQLSVHRAELLDVLLAKIKDTSCAQLVTNKRAVEVVDSSDDQATVHFADGSSASANLIVAADGIHSALRQQLAKDIDTPVRYSGRIAYRGLLPLSAVADDWPYDSYAVSWLGRDKHFLAFPISRNKTLNVVAFVTKPEAELGDLRESWSSTAPRSDLEAAFAGWEPTVQRIIRAMGPNPSKWKLNDRDLLDQWVYMGGKVVLAGDAAHAMLPHQGSGAGHAIEDAFVLSQSLKSYFENPTPGGLPPYMSLYQATRLPRAHKAQTTSRQAGEVYEMQGPDFEGLTFEQGLGVVRDKFTDRMRWVWGHDLEADVDEVKLRLGLAPPPPPLADKVAGAGAGAGAGFVDVLRPSNGMVSPRVVTTGS</sequence>
<evidence type="ECO:0000256" key="4">
    <source>
        <dbReference type="ARBA" id="ARBA00022827"/>
    </source>
</evidence>
<dbReference type="GO" id="GO:0004497">
    <property type="term" value="F:monooxygenase activity"/>
    <property type="evidence" value="ECO:0007669"/>
    <property type="project" value="UniProtKB-KW"/>
</dbReference>
<comment type="cofactor">
    <cofactor evidence="1">
        <name>FAD</name>
        <dbReference type="ChEBI" id="CHEBI:57692"/>
    </cofactor>
</comment>
<dbReference type="AlphaFoldDB" id="A0A1J7IS63"/>
<evidence type="ECO:0000256" key="6">
    <source>
        <dbReference type="ARBA" id="ARBA00023033"/>
    </source>
</evidence>
<dbReference type="SUPFAM" id="SSF51905">
    <property type="entry name" value="FAD/NAD(P)-binding domain"/>
    <property type="match status" value="1"/>
</dbReference>
<keyword evidence="7" id="KW-0472">Membrane</keyword>